<dbReference type="InterPro" id="IPR044913">
    <property type="entry name" value="P_trefoil_dom_sf"/>
</dbReference>
<gene>
    <name evidence="22 24 25" type="primary">zp2l2</name>
    <name evidence="24" type="synonym">zgc:162961</name>
    <name evidence="24" type="synonym">zp2v2</name>
    <name evidence="24" type="synonym">zpb2c</name>
</gene>
<accession>A3KP56</accession>
<evidence type="ECO:0000256" key="15">
    <source>
        <dbReference type="ARBA" id="ARBA00042273"/>
    </source>
</evidence>
<evidence type="ECO:0000256" key="9">
    <source>
        <dbReference type="ARBA" id="ARBA00023157"/>
    </source>
</evidence>
<keyword evidence="10" id="KW-0325">Glycoprotein</keyword>
<dbReference type="PROSITE" id="PS51034">
    <property type="entry name" value="ZP_2"/>
    <property type="match status" value="1"/>
</dbReference>
<dbReference type="PhylomeDB" id="A3KP56"/>
<evidence type="ECO:0000256" key="18">
    <source>
        <dbReference type="SAM" id="Phobius"/>
    </source>
</evidence>
<evidence type="ECO:0000256" key="3">
    <source>
        <dbReference type="ARBA" id="ARBA00022525"/>
    </source>
</evidence>
<dbReference type="InterPro" id="IPR042235">
    <property type="entry name" value="ZP-C_dom"/>
</dbReference>
<evidence type="ECO:0000313" key="23">
    <source>
        <dbReference type="Proteomes" id="UP000000437"/>
    </source>
</evidence>
<dbReference type="InterPro" id="IPR000519">
    <property type="entry name" value="P_trefoil_dom"/>
</dbReference>
<reference evidence="23" key="3">
    <citation type="journal article" date="2013" name="Nature">
        <title>The zebrafish reference genome sequence and its relationship to the human genome.</title>
        <authorList>
            <consortium name="Genome Reference Consortium Zebrafish"/>
            <person name="Howe K."/>
            <person name="Clark M.D."/>
            <person name="Torroja C.F."/>
            <person name="Torrance J."/>
            <person name="Berthelot C."/>
            <person name="Muffato M."/>
            <person name="Collins J.E."/>
            <person name="Humphray S."/>
            <person name="McLaren K."/>
            <person name="Matthews L."/>
            <person name="McLaren S."/>
            <person name="Sealy I."/>
            <person name="Caccamo M."/>
            <person name="Churcher C."/>
            <person name="Scott C."/>
            <person name="Barrett J.C."/>
            <person name="Koch R."/>
            <person name="Rauch G.J."/>
            <person name="White S."/>
            <person name="Chow W."/>
            <person name="Kilian B."/>
            <person name="Quintais L.T."/>
            <person name="Guerra-Assuncao J.A."/>
            <person name="Zhou Y."/>
            <person name="Gu Y."/>
            <person name="Yen J."/>
            <person name="Vogel J.H."/>
            <person name="Eyre T."/>
            <person name="Redmond S."/>
            <person name="Banerjee R."/>
            <person name="Chi J."/>
            <person name="Fu B."/>
            <person name="Langley E."/>
            <person name="Maguire S.F."/>
            <person name="Laird G.K."/>
            <person name="Lloyd D."/>
            <person name="Kenyon E."/>
            <person name="Donaldson S."/>
            <person name="Sehra H."/>
            <person name="Almeida-King J."/>
            <person name="Loveland J."/>
            <person name="Trevanion S."/>
            <person name="Jones M."/>
            <person name="Quail M."/>
            <person name="Willey D."/>
            <person name="Hunt A."/>
            <person name="Burton J."/>
            <person name="Sims S."/>
            <person name="McLay K."/>
            <person name="Plumb B."/>
            <person name="Davis J."/>
            <person name="Clee C."/>
            <person name="Oliver K."/>
            <person name="Clark R."/>
            <person name="Riddle C."/>
            <person name="Elliot D."/>
            <person name="Eliott D."/>
            <person name="Threadgold G."/>
            <person name="Harden G."/>
            <person name="Ware D."/>
            <person name="Begum S."/>
            <person name="Mortimore B."/>
            <person name="Mortimer B."/>
            <person name="Kerry G."/>
            <person name="Heath P."/>
            <person name="Phillimore B."/>
            <person name="Tracey A."/>
            <person name="Corby N."/>
            <person name="Dunn M."/>
            <person name="Johnson C."/>
            <person name="Wood J."/>
            <person name="Clark S."/>
            <person name="Pelan S."/>
            <person name="Griffiths G."/>
            <person name="Smith M."/>
            <person name="Glithero R."/>
            <person name="Howden P."/>
            <person name="Barker N."/>
            <person name="Lloyd C."/>
            <person name="Stevens C."/>
            <person name="Harley J."/>
            <person name="Holt K."/>
            <person name="Panagiotidis G."/>
            <person name="Lovell J."/>
            <person name="Beasley H."/>
            <person name="Henderson C."/>
            <person name="Gordon D."/>
            <person name="Auger K."/>
            <person name="Wright D."/>
            <person name="Collins J."/>
            <person name="Raisen C."/>
            <person name="Dyer L."/>
            <person name="Leung K."/>
            <person name="Robertson L."/>
            <person name="Ambridge K."/>
            <person name="Leongamornlert D."/>
            <person name="McGuire S."/>
            <person name="Gilderthorp R."/>
            <person name="Griffiths C."/>
            <person name="Manthravadi D."/>
            <person name="Nichol S."/>
            <person name="Barker G."/>
            <person name="Whitehead S."/>
            <person name="Kay M."/>
            <person name="Brown J."/>
            <person name="Murnane C."/>
            <person name="Gray E."/>
            <person name="Humphries M."/>
            <person name="Sycamore N."/>
            <person name="Barker D."/>
            <person name="Saunders D."/>
            <person name="Wallis J."/>
            <person name="Babbage A."/>
            <person name="Hammond S."/>
            <person name="Mashreghi-Mohammadi M."/>
            <person name="Barr L."/>
            <person name="Martin S."/>
            <person name="Wray P."/>
            <person name="Ellington A."/>
            <person name="Matthews N."/>
            <person name="Ellwood M."/>
            <person name="Woodmansey R."/>
            <person name="Clark G."/>
            <person name="Cooper J."/>
            <person name="Cooper J."/>
            <person name="Tromans A."/>
            <person name="Grafham D."/>
            <person name="Skuce C."/>
            <person name="Pandian R."/>
            <person name="Andrews R."/>
            <person name="Harrison E."/>
            <person name="Kimberley A."/>
            <person name="Garnett J."/>
            <person name="Fosker N."/>
            <person name="Hall R."/>
            <person name="Garner P."/>
            <person name="Kelly D."/>
            <person name="Bird C."/>
            <person name="Palmer S."/>
            <person name="Gehring I."/>
            <person name="Berger A."/>
            <person name="Dooley C.M."/>
            <person name="Ersan-Urun Z."/>
            <person name="Eser C."/>
            <person name="Geiger H."/>
            <person name="Geisler M."/>
            <person name="Karotki L."/>
            <person name="Kirn A."/>
            <person name="Konantz J."/>
            <person name="Konantz M."/>
            <person name="Oberlander M."/>
            <person name="Rudolph-Geiger S."/>
            <person name="Teucke M."/>
            <person name="Lanz C."/>
            <person name="Raddatz G."/>
            <person name="Osoegawa K."/>
            <person name="Zhu B."/>
            <person name="Rapp A."/>
            <person name="Widaa S."/>
            <person name="Langford C."/>
            <person name="Yang F."/>
            <person name="Schuster S.C."/>
            <person name="Carter N.P."/>
            <person name="Harrow J."/>
            <person name="Ning Z."/>
            <person name="Herrero J."/>
            <person name="Searle S.M."/>
            <person name="Enright A."/>
            <person name="Geisler R."/>
            <person name="Plasterk R.H."/>
            <person name="Lee C."/>
            <person name="Westerfield M."/>
            <person name="de Jong P.J."/>
            <person name="Zon L.I."/>
            <person name="Postlethwait J.H."/>
            <person name="Nusslein-Volhard C."/>
            <person name="Hubbard T.J."/>
            <person name="Roest Crollius H."/>
            <person name="Rogers J."/>
            <person name="Stemple D.L."/>
        </authorList>
    </citation>
    <scope>NUCLEOTIDE SEQUENCE [LARGE SCALE GENOMIC DNA]</scope>
</reference>
<dbReference type="GO" id="GO:0005886">
    <property type="term" value="C:plasma membrane"/>
    <property type="evidence" value="ECO:0007669"/>
    <property type="project" value="UniProtKB-SubCell"/>
</dbReference>
<protein>
    <recommendedName>
        <fullName evidence="14">Zona pellucida sperm-binding protein 4</fullName>
    </recommendedName>
    <alternativeName>
        <fullName evidence="16">Zona pellucida glycoprotein 4</fullName>
    </alternativeName>
    <alternativeName>
        <fullName evidence="15">Zona pellucida protein B</fullName>
    </alternativeName>
</protein>
<evidence type="ECO:0000256" key="6">
    <source>
        <dbReference type="ARBA" id="ARBA00022692"/>
    </source>
</evidence>
<dbReference type="SMART" id="SM00241">
    <property type="entry name" value="ZP"/>
    <property type="match status" value="1"/>
</dbReference>
<keyword evidence="4" id="KW-0272">Extracellular matrix</keyword>
<evidence type="ECO:0000256" key="7">
    <source>
        <dbReference type="ARBA" id="ARBA00022989"/>
    </source>
</evidence>
<evidence type="ECO:0000256" key="13">
    <source>
        <dbReference type="ARBA" id="ARBA00037545"/>
    </source>
</evidence>
<evidence type="ECO:0000256" key="17">
    <source>
        <dbReference type="PROSITE-ProRule" id="PRU00779"/>
    </source>
</evidence>
<dbReference type="EMBL" id="BC134168">
    <property type="protein sequence ID" value="AAI34169.1"/>
    <property type="molecule type" value="mRNA"/>
</dbReference>
<comment type="caution">
    <text evidence="17">Lacks conserved residue(s) required for the propagation of feature annotation.</text>
</comment>
<evidence type="ECO:0000256" key="8">
    <source>
        <dbReference type="ARBA" id="ARBA00023136"/>
    </source>
</evidence>
<keyword evidence="11" id="KW-0278">Fertilization</keyword>
<dbReference type="PROSITE" id="PS51448">
    <property type="entry name" value="P_TREFOIL_2"/>
    <property type="match status" value="1"/>
</dbReference>
<dbReference type="RefSeq" id="NP_001082971.1">
    <property type="nucleotide sequence ID" value="NM_001089502.1"/>
</dbReference>
<dbReference type="Pfam" id="PF23344">
    <property type="entry name" value="ZP-N"/>
    <property type="match status" value="1"/>
</dbReference>
<dbReference type="Proteomes" id="UP000000437">
    <property type="component" value="Chromosome 6"/>
</dbReference>
<evidence type="ECO:0000313" key="24">
    <source>
        <dbReference type="RefSeq" id="NP_001082971.1"/>
    </source>
</evidence>
<comment type="function">
    <text evidence="13">Component of the zona pellucida, an extracellular matrix surrounding oocytes which mediates sperm binding, induction of the acrosome reaction and prevents post-fertilization polyspermy. The zona pellucida is composed of 3 to 4 glycoproteins, ZP1, ZP2, ZP3, and ZP4. ZP4 may act as a sperm receptor.</text>
</comment>
<dbReference type="GeneID" id="559251"/>
<evidence type="ECO:0000256" key="10">
    <source>
        <dbReference type="ARBA" id="ARBA00023180"/>
    </source>
</evidence>
<dbReference type="ZFIN" id="ZDB-GENE-060818-4">
    <property type="gene designation" value="zp2l2"/>
</dbReference>
<dbReference type="InterPro" id="IPR001507">
    <property type="entry name" value="ZP_dom"/>
</dbReference>
<keyword evidence="19 24" id="KW-0732">Signal</keyword>
<comment type="subcellular location">
    <subcellularLocation>
        <location evidence="1">Cell membrane</location>
        <topology evidence="1">Single-pass type I membrane protein</topology>
    </subcellularLocation>
    <subcellularLocation>
        <location evidence="12">Zona pellucida</location>
    </subcellularLocation>
</comment>
<sequence length="474" mass="52658">MFVIAALIVNSMYLINAQDLQFPREMPQYHDGGGLPFSPVLKDKQEKFNLRRESFSPESPLSSTGSQRCVVPQFERIECGEPDISPTECEDISCCYGDQGCYYRKAVTLQCTRDGQFVLVVARDATMPGISLESIHMLEDDPAHCAPVGSTGSFAIYQFAVSTCGTTMKEERGFVIYENKMSSVYEVGLEPHGSIMRDVYELKFQCRFSATAVEAVVIEMKTPPSSPPPPAPHVSQQGSLQMELRLAHGLCTSKGCPDEDMYTSYYSDTDYPVTKTLREPVYAEVRMLNTTDPSITLHLEHCWTTSNPEALTQPKWDLLENGCPHNDHHERTTMLSVGSSGLQFPSHYRRFIVNVFPAVDQSSLPLRIFIHCITSVCHPSETESCEPICDHTTKRVITEELKHSKEKFVVSSGELTLVSSLPVSDHLVVHEQVVGQMLDSGLWAAGALTVFALCGFTIAVLTHRLRPAPQPVPV</sequence>
<evidence type="ECO:0000256" key="11">
    <source>
        <dbReference type="ARBA" id="ARBA00023279"/>
    </source>
</evidence>
<keyword evidence="7 18" id="KW-1133">Transmembrane helix</keyword>
<reference evidence="24" key="4">
    <citation type="journal article" date="2015" name="Stem Cell Reports">
        <title>Early depletion of primordial germ cells in zebrafish promotes testis formation.</title>
        <authorList>
            <person name="Tzung K.W."/>
            <person name="Goto R."/>
            <person name="Saju J.M."/>
            <person name="Sreenivasan R."/>
            <person name="Saito T."/>
            <person name="Arai K."/>
            <person name="Yamaha E."/>
            <person name="Hossain M.S."/>
            <person name="Calvert M.E.K."/>
            <person name="Orban L."/>
        </authorList>
    </citation>
    <scope>NUCLEOTIDE SEQUENCE</scope>
</reference>
<keyword evidence="9 17" id="KW-1015">Disulfide bond</keyword>
<feature type="domain" description="P-type" evidence="21">
    <location>
        <begin position="67"/>
        <end position="105"/>
    </location>
</feature>
<dbReference type="Pfam" id="PF00088">
    <property type="entry name" value="Trefoil"/>
    <property type="match status" value="1"/>
</dbReference>
<keyword evidence="23" id="KW-1185">Reference proteome</keyword>
<dbReference type="Reactome" id="R-DRE-2534343">
    <property type="pathway name" value="Interaction With Cumulus Cells And The Zona Pellucida"/>
</dbReference>
<evidence type="ECO:0000313" key="25">
    <source>
        <dbReference type="ZFIN" id="ZDB-GENE-060818-4"/>
    </source>
</evidence>
<evidence type="ECO:0000256" key="12">
    <source>
        <dbReference type="ARBA" id="ARBA00024183"/>
    </source>
</evidence>
<keyword evidence="5" id="KW-0165">Cleavage on pair of basic residues</keyword>
<dbReference type="SUPFAM" id="SSF57492">
    <property type="entry name" value="Trefoil"/>
    <property type="match status" value="1"/>
</dbReference>
<reference evidence="24" key="5">
    <citation type="journal article" date="2016" name="BMC Genomics">
        <title>Gene evolution and gene expression after whole genome duplication in fish: the PhyloFish database.</title>
        <authorList>
            <person name="Pasquier J."/>
            <person name="Cabau C."/>
            <person name="Nguyen T."/>
            <person name="Jouanno E."/>
            <person name="Severac D."/>
            <person name="Braasch I."/>
            <person name="Journot L."/>
            <person name="Pontarotti P."/>
            <person name="Klopp C."/>
            <person name="Postlethwait J.H."/>
            <person name="Guiguen Y."/>
            <person name="Bobe J."/>
        </authorList>
    </citation>
    <scope>NUCLEOTIDE SEQUENCE</scope>
</reference>
<dbReference type="GO" id="GO:0032190">
    <property type="term" value="F:acrosin binding"/>
    <property type="evidence" value="ECO:0000318"/>
    <property type="project" value="GO_Central"/>
</dbReference>
<feature type="signal peptide" evidence="19">
    <location>
        <begin position="1"/>
        <end position="17"/>
    </location>
</feature>
<evidence type="ECO:0000256" key="4">
    <source>
        <dbReference type="ARBA" id="ARBA00022530"/>
    </source>
</evidence>
<evidence type="ECO:0000313" key="22">
    <source>
        <dbReference type="EMBL" id="AAI34169.1"/>
    </source>
</evidence>
<dbReference type="InterPro" id="IPR055355">
    <property type="entry name" value="ZP-C"/>
</dbReference>
<evidence type="ECO:0000256" key="5">
    <source>
        <dbReference type="ARBA" id="ARBA00022685"/>
    </source>
</evidence>
<dbReference type="InterPro" id="IPR055356">
    <property type="entry name" value="ZP-N"/>
</dbReference>
<dbReference type="GO" id="GO:0035804">
    <property type="term" value="F:structural constituent of egg coat"/>
    <property type="evidence" value="ECO:0000318"/>
    <property type="project" value="GO_Central"/>
</dbReference>
<dbReference type="CTD" id="559251"/>
<evidence type="ECO:0000259" key="20">
    <source>
        <dbReference type="PROSITE" id="PS51034"/>
    </source>
</evidence>
<proteinExistence type="evidence at protein level"/>
<dbReference type="GO" id="GO:0035805">
    <property type="term" value="C:egg coat"/>
    <property type="evidence" value="ECO:0000318"/>
    <property type="project" value="GO_Central"/>
</dbReference>
<name>A3KP56_DANRE</name>
<evidence type="ECO:0000256" key="14">
    <source>
        <dbReference type="ARBA" id="ARBA00040238"/>
    </source>
</evidence>
<keyword evidence="2" id="KW-1003">Cell membrane</keyword>
<dbReference type="GO" id="GO:0007339">
    <property type="term" value="P:binding of sperm to zona pellucida"/>
    <property type="evidence" value="ECO:0000318"/>
    <property type="project" value="GO_Central"/>
</dbReference>
<dbReference type="GO" id="GO:0060468">
    <property type="term" value="P:prevention of polyspermy"/>
    <property type="evidence" value="ECO:0000318"/>
    <property type="project" value="GO_Central"/>
</dbReference>
<evidence type="ECO:0007829" key="26">
    <source>
        <dbReference type="PeptideAtlas" id="A3KP56"/>
    </source>
</evidence>
<evidence type="ECO:0000256" key="16">
    <source>
        <dbReference type="ARBA" id="ARBA00042573"/>
    </source>
</evidence>
<reference evidence="24" key="7">
    <citation type="journal article" date="2022" name="Toxicol. Sci.">
        <title>The Ahr2-Dependent wfikkn1 Gene Influences Zebrafish Transcriptome, Proteome, and Behavior.</title>
        <authorList>
            <person name="Shankar P."/>
            <person name="Garcia G.R."/>
            <person name="La Du J.K."/>
            <person name="Sullivan C.M."/>
            <person name="Dunham C.L."/>
            <person name="Goodale B.C."/>
            <person name="Waters K.M."/>
            <person name="Stanisheuski S."/>
            <person name="Maier C.S."/>
            <person name="Thunga P."/>
            <person name="Reif D.M."/>
            <person name="Tanguay R.L."/>
        </authorList>
    </citation>
    <scope>NUCLEOTIDE SEQUENCE</scope>
</reference>
<keyword evidence="3" id="KW-0964">Secreted</keyword>
<organism evidence="22">
    <name type="scientific">Danio rerio</name>
    <name type="common">Zebrafish</name>
    <name type="synonym">Brachydanio rerio</name>
    <dbReference type="NCBI Taxonomy" id="7955"/>
    <lineage>
        <taxon>Eukaryota</taxon>
        <taxon>Metazoa</taxon>
        <taxon>Chordata</taxon>
        <taxon>Craniata</taxon>
        <taxon>Vertebrata</taxon>
        <taxon>Euteleostomi</taxon>
        <taxon>Actinopterygii</taxon>
        <taxon>Neopterygii</taxon>
        <taxon>Teleostei</taxon>
        <taxon>Ostariophysi</taxon>
        <taxon>Cypriniformes</taxon>
        <taxon>Danionidae</taxon>
        <taxon>Danioninae</taxon>
        <taxon>Danio</taxon>
    </lineage>
</organism>
<dbReference type="AlphaFoldDB" id="A3KP56"/>
<dbReference type="InterPro" id="IPR051148">
    <property type="entry name" value="Zona_Pellucida_Domain_gp"/>
</dbReference>
<keyword evidence="6 18" id="KW-0812">Transmembrane</keyword>
<feature type="transmembrane region" description="Helical" evidence="18">
    <location>
        <begin position="442"/>
        <end position="461"/>
    </location>
</feature>
<feature type="disulfide bond" evidence="17">
    <location>
        <begin position="69"/>
        <end position="95"/>
    </location>
</feature>
<feature type="disulfide bond" evidence="17">
    <location>
        <begin position="79"/>
        <end position="94"/>
    </location>
</feature>
<dbReference type="Gene3D" id="4.10.110.10">
    <property type="entry name" value="Spasmolytic Protein, domain 1"/>
    <property type="match status" value="1"/>
</dbReference>
<dbReference type="KEGG" id="dre:559251"/>
<dbReference type="CDD" id="cd00111">
    <property type="entry name" value="Trefoil"/>
    <property type="match status" value="1"/>
</dbReference>
<evidence type="ECO:0000256" key="1">
    <source>
        <dbReference type="ARBA" id="ARBA00004251"/>
    </source>
</evidence>
<reference evidence="24" key="1">
    <citation type="journal article" date="2006" name="Biol. Reprod.">
        <title>Tandem-repeated Zebrafish zp3 genes possess oocyte-specific promoters and are insensitive to estrogen induction.</title>
        <authorList>
            <person name="Liu X."/>
            <person name="Wang H."/>
            <person name="Gong Z."/>
        </authorList>
    </citation>
    <scope>NUCLEOTIDE SEQUENCE</scope>
</reference>
<dbReference type="AGR" id="ZFIN:ZDB-GENE-060818-4"/>
<dbReference type="Pfam" id="PF00100">
    <property type="entry name" value="Zona_pellucida"/>
    <property type="match status" value="1"/>
</dbReference>
<keyword evidence="8 18" id="KW-0472">Membrane</keyword>
<dbReference type="PANTHER" id="PTHR23343">
    <property type="entry name" value="ZONA PELLUCIDA SPERM-BINDING PROTEIN"/>
    <property type="match status" value="1"/>
</dbReference>
<evidence type="ECO:0000256" key="2">
    <source>
        <dbReference type="ARBA" id="ARBA00022475"/>
    </source>
</evidence>
<feature type="domain" description="ZP" evidence="20">
    <location>
        <begin position="110"/>
        <end position="396"/>
    </location>
</feature>
<dbReference type="Gene3D" id="2.60.40.4100">
    <property type="entry name" value="Zona pellucida, ZP-C domain"/>
    <property type="match status" value="1"/>
</dbReference>
<reference evidence="24" key="6">
    <citation type="journal article" date="2018" name="Fish Physiol. Biochem.">
        <title>Bioinformatic analyses of zona pellucida genes in vertebrates and their expression in Nile tilapia.</title>
        <authorList>
            <person name="Wu T."/>
            <person name="Cheng Y."/>
            <person name="Liu Z."/>
            <person name="Tao W."/>
            <person name="Zheng S."/>
            <person name="Wang D."/>
        </authorList>
    </citation>
    <scope>NUCLEOTIDE SEQUENCE</scope>
</reference>
<reference evidence="22" key="2">
    <citation type="submission" date="2007-03" db="EMBL/GenBank/DDBJ databases">
        <authorList>
            <consortium name="NIH - Zebrafish Gene Collection (ZGC) project"/>
        </authorList>
    </citation>
    <scope>NUCLEOTIDE SEQUENCE [LARGE SCALE MRNA]</scope>
    <source>
        <tissue evidence="22">Ovary</tissue>
    </source>
</reference>
<dbReference type="SMART" id="SM00018">
    <property type="entry name" value="PD"/>
    <property type="match status" value="1"/>
</dbReference>
<feature type="chain" id="PRO_5035034694" description="Zona pellucida sperm-binding protein 4" evidence="19 24">
    <location>
        <begin position="18"/>
        <end position="474"/>
    </location>
</feature>
<keyword evidence="26" id="KW-1267">Proteomics identification</keyword>
<reference evidence="24" key="8">
    <citation type="submission" date="2025-04" db="UniProtKB">
        <authorList>
            <consortium name="RefSeq"/>
        </authorList>
    </citation>
    <scope>IDENTIFICATION</scope>
</reference>
<dbReference type="PANTHER" id="PTHR23343:SF31">
    <property type="entry name" value="ZONA PELLUCIDA SPERM-BINDING PROTEIN 4"/>
    <property type="match status" value="1"/>
</dbReference>
<evidence type="ECO:0000259" key="21">
    <source>
        <dbReference type="PROSITE" id="PS51448"/>
    </source>
</evidence>
<dbReference type="OrthoDB" id="8919081at2759"/>
<evidence type="ECO:0000256" key="19">
    <source>
        <dbReference type="SAM" id="SignalP"/>
    </source>
</evidence>
<dbReference type="Gene3D" id="2.60.40.3210">
    <property type="entry name" value="Zona pellucida, ZP-N domain"/>
    <property type="match status" value="1"/>
</dbReference>